<organism evidence="1 2">
    <name type="scientific">Rhodopirellula baltica WH47</name>
    <dbReference type="NCBI Taxonomy" id="991778"/>
    <lineage>
        <taxon>Bacteria</taxon>
        <taxon>Pseudomonadati</taxon>
        <taxon>Planctomycetota</taxon>
        <taxon>Planctomycetia</taxon>
        <taxon>Pirellulales</taxon>
        <taxon>Pirellulaceae</taxon>
        <taxon>Rhodopirellula</taxon>
    </lineage>
</organism>
<accession>F2AU00</accession>
<sequence length="48" mass="5584">MNLDWFAFQAERSGQDAFSVRAYVIPKRRHALSWILSKEAWGDVTLDT</sequence>
<evidence type="ECO:0000313" key="1">
    <source>
        <dbReference type="EMBL" id="EGF26984.1"/>
    </source>
</evidence>
<evidence type="ECO:0000313" key="2">
    <source>
        <dbReference type="Proteomes" id="UP000006222"/>
    </source>
</evidence>
<name>F2AU00_RHOBT</name>
<gene>
    <name evidence="1" type="ORF">RBWH47_04023</name>
</gene>
<dbReference type="EMBL" id="AFAR01000168">
    <property type="protein sequence ID" value="EGF26984.1"/>
    <property type="molecule type" value="Genomic_DNA"/>
</dbReference>
<reference evidence="1 2" key="1">
    <citation type="journal article" date="2013" name="Mar. Genomics">
        <title>Expression of sulfatases in Rhodopirellula baltica and the diversity of sulfatases in the genus Rhodopirellula.</title>
        <authorList>
            <person name="Wegner C.E."/>
            <person name="Richter-Heitmann T."/>
            <person name="Klindworth A."/>
            <person name="Klockow C."/>
            <person name="Richter M."/>
            <person name="Achstetter T."/>
            <person name="Glockner F.O."/>
            <person name="Harder J."/>
        </authorList>
    </citation>
    <scope>NUCLEOTIDE SEQUENCE [LARGE SCALE GENOMIC DNA]</scope>
    <source>
        <strain evidence="1 2">WH47</strain>
    </source>
</reference>
<dbReference type="AlphaFoldDB" id="F2AU00"/>
<protein>
    <submittedName>
        <fullName evidence="1">Uncharacterized protein</fullName>
    </submittedName>
</protein>
<dbReference type="Proteomes" id="UP000006222">
    <property type="component" value="Unassembled WGS sequence"/>
</dbReference>
<comment type="caution">
    <text evidence="1">The sequence shown here is derived from an EMBL/GenBank/DDBJ whole genome shotgun (WGS) entry which is preliminary data.</text>
</comment>
<proteinExistence type="predicted"/>